<dbReference type="InterPro" id="IPR047786">
    <property type="entry name" value="Mfa1_fim"/>
</dbReference>
<organism evidence="3 4">
    <name type="scientific">Candidatus Paraprevotella stercoravium</name>
    <dbReference type="NCBI Taxonomy" id="2838725"/>
    <lineage>
        <taxon>Bacteria</taxon>
        <taxon>Pseudomonadati</taxon>
        <taxon>Bacteroidota</taxon>
        <taxon>Bacteroidia</taxon>
        <taxon>Bacteroidales</taxon>
        <taxon>Prevotellaceae</taxon>
        <taxon>Paraprevotella</taxon>
    </lineage>
</organism>
<dbReference type="GO" id="GO:0009418">
    <property type="term" value="C:pilus shaft"/>
    <property type="evidence" value="ECO:0007669"/>
    <property type="project" value="InterPro"/>
</dbReference>
<comment type="caution">
    <text evidence="3">The sequence shown here is derived from an EMBL/GenBank/DDBJ whole genome shotgun (WGS) entry which is preliminary data.</text>
</comment>
<dbReference type="Gene3D" id="2.60.40.3690">
    <property type="match status" value="1"/>
</dbReference>
<evidence type="ECO:0000256" key="1">
    <source>
        <dbReference type="SAM" id="SignalP"/>
    </source>
</evidence>
<dbReference type="Gene3D" id="2.60.40.2580">
    <property type="match status" value="1"/>
</dbReference>
<evidence type="ECO:0000313" key="4">
    <source>
        <dbReference type="Proteomes" id="UP000823865"/>
    </source>
</evidence>
<dbReference type="NCBIfam" id="NF038041">
    <property type="entry name" value="fim_Mfa1_fam"/>
    <property type="match status" value="1"/>
</dbReference>
<gene>
    <name evidence="3" type="ORF">H9789_14030</name>
</gene>
<keyword evidence="1" id="KW-0732">Signal</keyword>
<evidence type="ECO:0000259" key="2">
    <source>
        <dbReference type="Pfam" id="PF15495"/>
    </source>
</evidence>
<feature type="chain" id="PRO_5039162499" evidence="1">
    <location>
        <begin position="21"/>
        <end position="606"/>
    </location>
</feature>
<proteinExistence type="predicted"/>
<feature type="signal peptide" evidence="1">
    <location>
        <begin position="1"/>
        <end position="20"/>
    </location>
</feature>
<feature type="domain" description="Minor fimbrium subunit Mfa1 C-terminal" evidence="2">
    <location>
        <begin position="504"/>
        <end position="603"/>
    </location>
</feature>
<evidence type="ECO:0000313" key="3">
    <source>
        <dbReference type="EMBL" id="MBU3854904.1"/>
    </source>
</evidence>
<accession>A0A9E2L9C5</accession>
<dbReference type="AlphaFoldDB" id="A0A9E2L9C5"/>
<protein>
    <submittedName>
        <fullName evidence="3">Mfa1 family fimbria major subunit</fullName>
    </submittedName>
</protein>
<dbReference type="PROSITE" id="PS51257">
    <property type="entry name" value="PROKAR_LIPOPROTEIN"/>
    <property type="match status" value="1"/>
</dbReference>
<dbReference type="InterPro" id="IPR029140">
    <property type="entry name" value="Mfa1_C"/>
</dbReference>
<dbReference type="EMBL" id="JAHLFU010000302">
    <property type="protein sequence ID" value="MBU3854904.1"/>
    <property type="molecule type" value="Genomic_DNA"/>
</dbReference>
<dbReference type="Pfam" id="PF15495">
    <property type="entry name" value="Fimbrillin_C"/>
    <property type="match status" value="1"/>
</dbReference>
<name>A0A9E2L9C5_9BACT</name>
<dbReference type="Proteomes" id="UP000823865">
    <property type="component" value="Unassembled WGS sequence"/>
</dbReference>
<sequence length="606" mass="65510">MKKTKLLSLALATLMLGACSSEDVVVNEGSVPPGGNGYLSFAFNLPTAPSTRANDDFQDGQAYEYNVKDATLLLFAGANEAESKFQGAYNLALLGIQDSPNYNVTTRYSIVQQVTKPASGEVYAMVILNGKASGVVEESGGSWKLNDGQLTPGTTTFSSLYTTAKTMNLAKIANTTDACFLMTNAPMFTKQGGTSDPTGGQVQTLSVIDRDRIYATEAEAKANPAADIYCERAVAKVTVKATDGIGTGAVTGTQIASYTFDGWTLDITSKQSFLVRNVASAPWWGYKANTTSDYRFVGSVGLTNTATQTLYRTYWGIDPTYDGTGYNTSLAPGKVDKTHFNTTIGAVPTSLTGMGKDAYCLENTFNVTNQNQNQTTRVIVAAKLNVTGANTDKSFFILNDNKDVIYDTKADIETVVSTAYLNVPAIRKVLESKLDAGATFDNNDLTVAFNNDGNAGYWTVASITVKDASKNKFTDDAIPEELTAGNATYTAAIASVNKDYNIAYYKGGVSYYGVRIRHFDESQTPWTANGKEDSYEVVAGGNKENEYLGRYGVLRNNWYEVNVTGIRNIGSPVPDEVYGQDDPQEQWISVRINVLAWAKRSQNVDL</sequence>
<reference evidence="3" key="2">
    <citation type="submission" date="2021-04" db="EMBL/GenBank/DDBJ databases">
        <authorList>
            <person name="Gilroy R."/>
        </authorList>
    </citation>
    <scope>NUCLEOTIDE SEQUENCE</scope>
    <source>
        <strain evidence="3">G3-2149</strain>
    </source>
</reference>
<reference evidence="3" key="1">
    <citation type="journal article" date="2021" name="PeerJ">
        <title>Extensive microbial diversity within the chicken gut microbiome revealed by metagenomics and culture.</title>
        <authorList>
            <person name="Gilroy R."/>
            <person name="Ravi A."/>
            <person name="Getino M."/>
            <person name="Pursley I."/>
            <person name="Horton D.L."/>
            <person name="Alikhan N.F."/>
            <person name="Baker D."/>
            <person name="Gharbi K."/>
            <person name="Hall N."/>
            <person name="Watson M."/>
            <person name="Adriaenssens E.M."/>
            <person name="Foster-Nyarko E."/>
            <person name="Jarju S."/>
            <person name="Secka A."/>
            <person name="Antonio M."/>
            <person name="Oren A."/>
            <person name="Chaudhuri R.R."/>
            <person name="La Ragione R."/>
            <person name="Hildebrand F."/>
            <person name="Pallen M.J."/>
        </authorList>
    </citation>
    <scope>NUCLEOTIDE SEQUENCE</scope>
    <source>
        <strain evidence="3">G3-2149</strain>
    </source>
</reference>